<dbReference type="Proteomes" id="UP000074072">
    <property type="component" value="Unassembled WGS sequence"/>
</dbReference>
<dbReference type="Gene3D" id="3.90.79.10">
    <property type="entry name" value="Nucleoside Triphosphate Pyrophosphohydrolase"/>
    <property type="match status" value="1"/>
</dbReference>
<accession>A0A147INN9</accession>
<comment type="cofactor">
    <cofactor evidence="1">
        <name>Mg(2+)</name>
        <dbReference type="ChEBI" id="CHEBI:18420"/>
    </cofactor>
</comment>
<organism evidence="6 7">
    <name type="scientific">Sphingomonas sanguinis</name>
    <dbReference type="NCBI Taxonomy" id="33051"/>
    <lineage>
        <taxon>Bacteria</taxon>
        <taxon>Pseudomonadati</taxon>
        <taxon>Pseudomonadota</taxon>
        <taxon>Alphaproteobacteria</taxon>
        <taxon>Sphingomonadales</taxon>
        <taxon>Sphingomonadaceae</taxon>
        <taxon>Sphingomonas</taxon>
    </lineage>
</organism>
<dbReference type="GO" id="GO:0016787">
    <property type="term" value="F:hydrolase activity"/>
    <property type="evidence" value="ECO:0007669"/>
    <property type="project" value="UniProtKB-KW"/>
</dbReference>
<dbReference type="AlphaFoldDB" id="A0A147INN9"/>
<dbReference type="CDD" id="cd04685">
    <property type="entry name" value="NUDIX_Hydrolase"/>
    <property type="match status" value="1"/>
</dbReference>
<dbReference type="Pfam" id="PF00293">
    <property type="entry name" value="NUDIX"/>
    <property type="match status" value="1"/>
</dbReference>
<dbReference type="EMBL" id="LDTE01000099">
    <property type="protein sequence ID" value="KTT96782.1"/>
    <property type="molecule type" value="Genomic_DNA"/>
</dbReference>
<evidence type="ECO:0000256" key="4">
    <source>
        <dbReference type="RuleBase" id="RU003476"/>
    </source>
</evidence>
<keyword evidence="2 4" id="KW-0378">Hydrolase</keyword>
<dbReference type="PANTHER" id="PTHR43046:SF12">
    <property type="entry name" value="GDP-MANNOSE MANNOSYL HYDROLASE"/>
    <property type="match status" value="1"/>
</dbReference>
<comment type="caution">
    <text evidence="6">The sequence shown here is derived from an EMBL/GenBank/DDBJ whole genome shotgun (WGS) entry which is preliminary data.</text>
</comment>
<evidence type="ECO:0000313" key="6">
    <source>
        <dbReference type="EMBL" id="KTT96782.1"/>
    </source>
</evidence>
<dbReference type="OrthoDB" id="9761969at2"/>
<dbReference type="PRINTS" id="PR00502">
    <property type="entry name" value="NUDIXFAMILY"/>
</dbReference>
<gene>
    <name evidence="6" type="ORF">SB4_14680</name>
</gene>
<evidence type="ECO:0000259" key="5">
    <source>
        <dbReference type="PROSITE" id="PS51462"/>
    </source>
</evidence>
<dbReference type="PROSITE" id="PS51462">
    <property type="entry name" value="NUDIX"/>
    <property type="match status" value="1"/>
</dbReference>
<proteinExistence type="inferred from homology"/>
<evidence type="ECO:0000256" key="2">
    <source>
        <dbReference type="ARBA" id="ARBA00022801"/>
    </source>
</evidence>
<keyword evidence="3" id="KW-0460">Magnesium</keyword>
<comment type="similarity">
    <text evidence="4">Belongs to the Nudix hydrolase family.</text>
</comment>
<dbReference type="InterPro" id="IPR020476">
    <property type="entry name" value="Nudix_hydrolase"/>
</dbReference>
<feature type="domain" description="Nudix hydrolase" evidence="5">
    <location>
        <begin position="4"/>
        <end position="142"/>
    </location>
</feature>
<evidence type="ECO:0000256" key="3">
    <source>
        <dbReference type="ARBA" id="ARBA00022842"/>
    </source>
</evidence>
<sequence length="148" mass="17055">MIRQPRPAARILLVDATGRTLMFRFTPDDRPPFWCTPGGAVDPGESYEDAARRELREETGLDRDCGPQVARRQVEFRTIEGVEVEADERYFRVDIDAHDVTGAGHTPLEQRVMQSWRWFSRDELTAHDEPYFPTDLLELLDATEPTHV</sequence>
<dbReference type="SUPFAM" id="SSF55811">
    <property type="entry name" value="Nudix"/>
    <property type="match status" value="1"/>
</dbReference>
<dbReference type="InterPro" id="IPR015797">
    <property type="entry name" value="NUDIX_hydrolase-like_dom_sf"/>
</dbReference>
<dbReference type="RefSeq" id="WP_058753155.1">
    <property type="nucleotide sequence ID" value="NZ_LDTE01000099.1"/>
</dbReference>
<dbReference type="PATRIC" id="fig|33051.4.peg.3905"/>
<evidence type="ECO:0000313" key="7">
    <source>
        <dbReference type="Proteomes" id="UP000074072"/>
    </source>
</evidence>
<reference evidence="6 7" key="1">
    <citation type="journal article" date="2016" name="Front. Microbiol.">
        <title>Genomic Resource of Rice Seed Associated Bacteria.</title>
        <authorList>
            <person name="Midha S."/>
            <person name="Bansal K."/>
            <person name="Sharma S."/>
            <person name="Kumar N."/>
            <person name="Patil P.P."/>
            <person name="Chaudhry V."/>
            <person name="Patil P.B."/>
        </authorList>
    </citation>
    <scope>NUCLEOTIDE SEQUENCE [LARGE SCALE GENOMIC DNA]</scope>
    <source>
        <strain evidence="6 7">SB4</strain>
    </source>
</reference>
<dbReference type="InterPro" id="IPR000086">
    <property type="entry name" value="NUDIX_hydrolase_dom"/>
</dbReference>
<protein>
    <submittedName>
        <fullName evidence="6">DNA mismatch repair protein MutT</fullName>
    </submittedName>
</protein>
<dbReference type="PROSITE" id="PS00893">
    <property type="entry name" value="NUDIX_BOX"/>
    <property type="match status" value="1"/>
</dbReference>
<name>A0A147INN9_9SPHN</name>
<evidence type="ECO:0000256" key="1">
    <source>
        <dbReference type="ARBA" id="ARBA00001946"/>
    </source>
</evidence>
<dbReference type="InterPro" id="IPR020084">
    <property type="entry name" value="NUDIX_hydrolase_CS"/>
</dbReference>
<dbReference type="PANTHER" id="PTHR43046">
    <property type="entry name" value="GDP-MANNOSE MANNOSYL HYDROLASE"/>
    <property type="match status" value="1"/>
</dbReference>